<gene>
    <name evidence="3" type="ORF">NM125_15425</name>
</gene>
<dbReference type="GO" id="GO:0003755">
    <property type="term" value="F:peptidyl-prolyl cis-trans isomerase activity"/>
    <property type="evidence" value="ECO:0007669"/>
    <property type="project" value="UniProtKB-KW"/>
</dbReference>
<dbReference type="Gene3D" id="3.10.50.40">
    <property type="match status" value="1"/>
</dbReference>
<proteinExistence type="predicted"/>
<dbReference type="AlphaFoldDB" id="A0A9X2L5X6"/>
<protein>
    <submittedName>
        <fullName evidence="3">Peptidylprolyl isomerase</fullName>
        <ecNumber evidence="3">5.2.1.8</ecNumber>
    </submittedName>
</protein>
<dbReference type="InterPro" id="IPR027304">
    <property type="entry name" value="Trigger_fact/SurA_dom_sf"/>
</dbReference>
<keyword evidence="1" id="KW-0697">Rotamase</keyword>
<dbReference type="EC" id="5.2.1.8" evidence="3"/>
<keyword evidence="1 3" id="KW-0413">Isomerase</keyword>
<dbReference type="Proteomes" id="UP001139125">
    <property type="component" value="Unassembled WGS sequence"/>
</dbReference>
<name>A0A9X2L5X6_9BACT</name>
<evidence type="ECO:0000313" key="3">
    <source>
        <dbReference type="EMBL" id="MCP9292980.1"/>
    </source>
</evidence>
<evidence type="ECO:0000256" key="1">
    <source>
        <dbReference type="PROSITE-ProRule" id="PRU00278"/>
    </source>
</evidence>
<dbReference type="PANTHER" id="PTHR47245">
    <property type="entry name" value="PEPTIDYLPROLYL ISOMERASE"/>
    <property type="match status" value="1"/>
</dbReference>
<dbReference type="PANTHER" id="PTHR47245:SF2">
    <property type="entry name" value="PEPTIDYL-PROLYL CIS-TRANS ISOMERASE HP_0175-RELATED"/>
    <property type="match status" value="1"/>
</dbReference>
<dbReference type="InterPro" id="IPR046357">
    <property type="entry name" value="PPIase_dom_sf"/>
</dbReference>
<dbReference type="SUPFAM" id="SSF109998">
    <property type="entry name" value="Triger factor/SurA peptide-binding domain-like"/>
    <property type="match status" value="1"/>
</dbReference>
<dbReference type="PROSITE" id="PS50198">
    <property type="entry name" value="PPIC_PPIASE_2"/>
    <property type="match status" value="1"/>
</dbReference>
<dbReference type="InterPro" id="IPR050245">
    <property type="entry name" value="PrsA_foldase"/>
</dbReference>
<reference evidence="3" key="1">
    <citation type="submission" date="2022-06" db="EMBL/GenBank/DDBJ databases">
        <title>Gracilimonas sp. CAU 1638 isolated from sea sediment.</title>
        <authorList>
            <person name="Kim W."/>
        </authorList>
    </citation>
    <scope>NUCLEOTIDE SEQUENCE</scope>
    <source>
        <strain evidence="3">CAU 1638</strain>
    </source>
</reference>
<dbReference type="InterPro" id="IPR000297">
    <property type="entry name" value="PPIase_PpiC"/>
</dbReference>
<keyword evidence="4" id="KW-1185">Reference proteome</keyword>
<comment type="caution">
    <text evidence="3">The sequence shown here is derived from an EMBL/GenBank/DDBJ whole genome shotgun (WGS) entry which is preliminary data.</text>
</comment>
<organism evidence="3 4">
    <name type="scientific">Gracilimonas sediminicola</name>
    <dbReference type="NCBI Taxonomy" id="2952158"/>
    <lineage>
        <taxon>Bacteria</taxon>
        <taxon>Pseudomonadati</taxon>
        <taxon>Balneolota</taxon>
        <taxon>Balneolia</taxon>
        <taxon>Balneolales</taxon>
        <taxon>Balneolaceae</taxon>
        <taxon>Gracilimonas</taxon>
    </lineage>
</organism>
<dbReference type="Pfam" id="PF00639">
    <property type="entry name" value="Rotamase"/>
    <property type="match status" value="1"/>
</dbReference>
<dbReference type="SUPFAM" id="SSF54534">
    <property type="entry name" value="FKBP-like"/>
    <property type="match status" value="1"/>
</dbReference>
<evidence type="ECO:0000259" key="2">
    <source>
        <dbReference type="PROSITE" id="PS50198"/>
    </source>
</evidence>
<dbReference type="EMBL" id="JANDBC010000003">
    <property type="protein sequence ID" value="MCP9292980.1"/>
    <property type="molecule type" value="Genomic_DNA"/>
</dbReference>
<feature type="domain" description="PpiC" evidence="2">
    <location>
        <begin position="124"/>
        <end position="214"/>
    </location>
</feature>
<dbReference type="RefSeq" id="WP_255135879.1">
    <property type="nucleotide sequence ID" value="NZ_JANDBC010000003.1"/>
</dbReference>
<accession>A0A9X2L5X6</accession>
<evidence type="ECO:0000313" key="4">
    <source>
        <dbReference type="Proteomes" id="UP001139125"/>
    </source>
</evidence>
<sequence>MAISSTVLTTGCSKDQEDRQVLATVDDSEITVSDFEQDYVEYLIKTGRNDTRDQRYRFLNEMIDNLVLADEAIGQNYLSNPVYQDAIWYQKRKSLADLYFVDQMNERLEAPSDDEIRKAYAKSKRKVYVRHLFSKDKDKLNRYYQELEQGEDFVDVANEFYETQEYDSTAGYLGPITYFGIDENFAETAFSLNEGEFSKPIRTSFGYHIVYVEKVIRQAMLIESEYQVRKQGIENKLKQRRQALQANSYIRNLMGSLDVQMNREVLVNVMEEIQNLPSVKNIEQEKQADVEAATWNDRRLEELKLEVANESVLGTYVLMGERHEFTVQDYLYWLPYLPLNESRNRTGASVGRAMRNEVLMQLSQAKGYEEDERLENLVRKRGNEVLSDLYQQKLIQEALQDTTEMEISDEFKRKVVRSRSFNLETSYWKVPATSREEAELIRREIAAGAPPQSFPNYQFFEDITLSPSESDYAVIDEVRMGTPLVTKANLNQWAVINVKNRAFVETTPEDSTDRDLDRMYRVYTYLNKKVDSLRSETEITINRELFDEIYDL</sequence>